<protein>
    <submittedName>
        <fullName evidence="1">Uncharacterized protein</fullName>
    </submittedName>
</protein>
<sequence length="205" mass="22711">MKKVFLWANIYDVIVAVTVNCAVGIDKGFGRDISISHCKACMYAGVKIFGTNAELLASQWFIWCCCVISGNSRSVHVRGLKQATTTCGWPATFCTVSAKPIEDNTGTSGCHTNFSTKEMRGEGGLQYMEEAIRQLSRRHSQHLRVGADNMRRLTSQWTTSSFHDFTTATDCQNVGVRIPSHVRQIGCGYFKDRRPAANCAATLTW</sequence>
<gene>
    <name evidence="1" type="ORF">L3Q82_019763</name>
</gene>
<reference evidence="1" key="1">
    <citation type="submission" date="2022-04" db="EMBL/GenBank/DDBJ databases">
        <title>Jade perch genome.</title>
        <authorList>
            <person name="Chao B."/>
        </authorList>
    </citation>
    <scope>NUCLEOTIDE SEQUENCE</scope>
    <source>
        <strain evidence="1">CB-2022</strain>
    </source>
</reference>
<accession>A0ACB8VCI5</accession>
<keyword evidence="2" id="KW-1185">Reference proteome</keyword>
<dbReference type="Proteomes" id="UP000831701">
    <property type="component" value="Chromosome 23"/>
</dbReference>
<dbReference type="EMBL" id="CM041553">
    <property type="protein sequence ID" value="KAI3353215.1"/>
    <property type="molecule type" value="Genomic_DNA"/>
</dbReference>
<name>A0ACB8VCI5_9TELE</name>
<proteinExistence type="predicted"/>
<evidence type="ECO:0000313" key="1">
    <source>
        <dbReference type="EMBL" id="KAI3353215.1"/>
    </source>
</evidence>
<comment type="caution">
    <text evidence="1">The sequence shown here is derived from an EMBL/GenBank/DDBJ whole genome shotgun (WGS) entry which is preliminary data.</text>
</comment>
<organism evidence="1 2">
    <name type="scientific">Scortum barcoo</name>
    <name type="common">barcoo grunter</name>
    <dbReference type="NCBI Taxonomy" id="214431"/>
    <lineage>
        <taxon>Eukaryota</taxon>
        <taxon>Metazoa</taxon>
        <taxon>Chordata</taxon>
        <taxon>Craniata</taxon>
        <taxon>Vertebrata</taxon>
        <taxon>Euteleostomi</taxon>
        <taxon>Actinopterygii</taxon>
        <taxon>Neopterygii</taxon>
        <taxon>Teleostei</taxon>
        <taxon>Neoteleostei</taxon>
        <taxon>Acanthomorphata</taxon>
        <taxon>Eupercaria</taxon>
        <taxon>Centrarchiformes</taxon>
        <taxon>Terapontoidei</taxon>
        <taxon>Terapontidae</taxon>
        <taxon>Scortum</taxon>
    </lineage>
</organism>
<evidence type="ECO:0000313" key="2">
    <source>
        <dbReference type="Proteomes" id="UP000831701"/>
    </source>
</evidence>